<dbReference type="Pfam" id="PF13176">
    <property type="entry name" value="TPR_7"/>
    <property type="match status" value="1"/>
</dbReference>
<evidence type="ECO:0000259" key="12">
    <source>
        <dbReference type="Pfam" id="PF12770"/>
    </source>
</evidence>
<evidence type="ECO:0000256" key="10">
    <source>
        <dbReference type="PROSITE-ProRule" id="PRU00339"/>
    </source>
</evidence>
<dbReference type="EMBL" id="AAMD01000004">
    <property type="protein sequence ID" value="EAU69706.1"/>
    <property type="molecule type" value="Genomic_DNA"/>
</dbReference>
<keyword evidence="4" id="KW-0493">Microtubule</keyword>
<keyword evidence="9" id="KW-0206">Cytoskeleton</keyword>
<dbReference type="RefSeq" id="WP_002610234.1">
    <property type="nucleotide sequence ID" value="NC_014623.1"/>
</dbReference>
<dbReference type="GO" id="GO:0005874">
    <property type="term" value="C:microtubule"/>
    <property type="evidence" value="ECO:0007669"/>
    <property type="project" value="UniProtKB-KW"/>
</dbReference>
<keyword evidence="8" id="KW-0505">Motor protein</keyword>
<dbReference type="InterPro" id="IPR019734">
    <property type="entry name" value="TPR_rpt"/>
</dbReference>
<dbReference type="PROSITE" id="PS50005">
    <property type="entry name" value="TPR"/>
    <property type="match status" value="1"/>
</dbReference>
<feature type="domain" description="CHAT" evidence="12">
    <location>
        <begin position="710"/>
        <end position="1044"/>
    </location>
</feature>
<dbReference type="Pfam" id="PF12770">
    <property type="entry name" value="CHAT"/>
    <property type="match status" value="1"/>
</dbReference>
<sequence>MRQILCGMMVVLLCLGVESRASEEKTDVRLVEAKADYDEGLRLKDAGKYAEALTRVENALTLREAALGGMHPGVAQCLNTMGNIHRRQGNLAQAEPLHQRALAILEAVFGPGHPNTASSLNSLATLYKEQGLHGRAESLYQSAIVIYEKAYGKSHPHLANTLNNLANLYVKQGLYGRAEPLHQRALAIREELFGKTDPRVAASLTNLAFLYSEQGLYSRAEPLYQRALVICEETLGKNHHDTASLLNNLALLYSTQGLHGRAEPLYLRAISIYEKALGEHHPSVATALGNLANLYIAQGLYGRAEPLYLRAISLQEAVVGKNHPDVATLLNNLATNYFSQGLYGQAEALHQRALAIREATLGKNHPHVASSLDNLATVYTARGTYRQAEALHQRALAIREAALGKMHPKVAETLNNFAGLYKDWGLYDRAEPLFLRALAIRQAVFGPNHHEVALTLYNLGELRLAQHRLADALPFLTRAFSASEQRLRHEALDFSDARLSSFLQYLRVYEQTLYTVARTHARNAQVRRLALSAVLLLKGRSASETAHISRTLFRHMGAEDRNAFERLRGLRHQLAALSFADAGELTAEDFQQRLKALVEEGDSLEAELAKRSAPLRSLTALPPPTEIVDRVAASLPKDGALVELIAYKDRLLGSKPGSPSRKVASEERYLALVLFPDASTRVVDLGPAEPIDRAATRLREALAEREASFQATAQELYRLVFQPVWRMLGPTRRLFLSPDGQLNLIPFAALHDGQDFLLDAFDITYLSAGRELLRPSRENAPSSSVFVIADPEFTASFTPSPSPSSAASPPSETLERFFSTPRPELTRSAWVPLPGTRLEAQSIQHLLPQAQLFLGSEATKDRLLHLPTPGILHVATHGFFLGDAPAALGFRGPAFVDSLGGAPPPQQEPLLNSGLVLAGAHIKTSDTTPPSLDETLVTALELAGLDLWSTQLVVLSACDTGRGDVHLGQGVYGLRRSLVAAGAETVVVSLWKVSDGSTHLLMDTYYRNLLAGQGRSSALREAMRSLRASHPHPHAWAPFIALGSDAPLYAITPKGLNQEAPP</sequence>
<evidence type="ECO:0000256" key="1">
    <source>
        <dbReference type="ARBA" id="ARBA00004245"/>
    </source>
</evidence>
<dbReference type="AlphaFoldDB" id="Q09D82"/>
<evidence type="ECO:0000256" key="8">
    <source>
        <dbReference type="ARBA" id="ARBA00023175"/>
    </source>
</evidence>
<comment type="similarity">
    <text evidence="2">Belongs to the kinesin light chain family.</text>
</comment>
<dbReference type="Pfam" id="PF13424">
    <property type="entry name" value="TPR_12"/>
    <property type="match status" value="4"/>
</dbReference>
<dbReference type="PANTHER" id="PTHR45783:SF3">
    <property type="entry name" value="KINESIN LIGHT CHAIN"/>
    <property type="match status" value="1"/>
</dbReference>
<organism evidence="13 14">
    <name type="scientific">Stigmatella aurantiaca (strain DW4/3-1)</name>
    <dbReference type="NCBI Taxonomy" id="378806"/>
    <lineage>
        <taxon>Bacteria</taxon>
        <taxon>Pseudomonadati</taxon>
        <taxon>Myxococcota</taxon>
        <taxon>Myxococcia</taxon>
        <taxon>Myxococcales</taxon>
        <taxon>Cystobacterineae</taxon>
        <taxon>Archangiaceae</taxon>
        <taxon>Stigmatella</taxon>
    </lineage>
</organism>
<evidence type="ECO:0000256" key="9">
    <source>
        <dbReference type="ARBA" id="ARBA00023212"/>
    </source>
</evidence>
<dbReference type="OrthoDB" id="9149083at2"/>
<evidence type="ECO:0000256" key="7">
    <source>
        <dbReference type="ARBA" id="ARBA00023054"/>
    </source>
</evidence>
<dbReference type="PATRIC" id="fig|378806.16.peg.9030"/>
<evidence type="ECO:0000256" key="3">
    <source>
        <dbReference type="ARBA" id="ARBA00022490"/>
    </source>
</evidence>
<evidence type="ECO:0000256" key="6">
    <source>
        <dbReference type="ARBA" id="ARBA00022803"/>
    </source>
</evidence>
<reference evidence="13 14" key="1">
    <citation type="submission" date="2006-04" db="EMBL/GenBank/DDBJ databases">
        <authorList>
            <person name="Nierman W.C."/>
        </authorList>
    </citation>
    <scope>NUCLEOTIDE SEQUENCE [LARGE SCALE GENOMIC DNA]</scope>
    <source>
        <strain evidence="13 14">DW4/3-1</strain>
    </source>
</reference>
<dbReference type="Gene3D" id="1.25.40.10">
    <property type="entry name" value="Tetratricopeptide repeat domain"/>
    <property type="match status" value="3"/>
</dbReference>
<keyword evidence="3" id="KW-0963">Cytoplasm</keyword>
<name>Q09D82_STIAD</name>
<keyword evidence="6 10" id="KW-0802">TPR repeat</keyword>
<dbReference type="InterPro" id="IPR011990">
    <property type="entry name" value="TPR-like_helical_dom_sf"/>
</dbReference>
<evidence type="ECO:0000256" key="4">
    <source>
        <dbReference type="ARBA" id="ARBA00022701"/>
    </source>
</evidence>
<evidence type="ECO:0000256" key="5">
    <source>
        <dbReference type="ARBA" id="ARBA00022737"/>
    </source>
</evidence>
<dbReference type="InterPro" id="IPR024983">
    <property type="entry name" value="CHAT_dom"/>
</dbReference>
<feature type="repeat" description="TPR" evidence="10">
    <location>
        <begin position="201"/>
        <end position="234"/>
    </location>
</feature>
<dbReference type="GO" id="GO:0007018">
    <property type="term" value="P:microtubule-based movement"/>
    <property type="evidence" value="ECO:0007669"/>
    <property type="project" value="TreeGrafter"/>
</dbReference>
<feature type="compositionally biased region" description="Low complexity" evidence="11">
    <location>
        <begin position="797"/>
        <end position="812"/>
    </location>
</feature>
<evidence type="ECO:0000256" key="11">
    <source>
        <dbReference type="SAM" id="MobiDB-lite"/>
    </source>
</evidence>
<dbReference type="InterPro" id="IPR002151">
    <property type="entry name" value="Kinesin_light"/>
</dbReference>
<dbReference type="GO" id="GO:0019894">
    <property type="term" value="F:kinesin binding"/>
    <property type="evidence" value="ECO:0007669"/>
    <property type="project" value="TreeGrafter"/>
</dbReference>
<keyword evidence="5" id="KW-0677">Repeat</keyword>
<dbReference type="PRINTS" id="PR00381">
    <property type="entry name" value="KINESINLIGHT"/>
</dbReference>
<dbReference type="GO" id="GO:0005871">
    <property type="term" value="C:kinesin complex"/>
    <property type="evidence" value="ECO:0007669"/>
    <property type="project" value="InterPro"/>
</dbReference>
<evidence type="ECO:0000256" key="2">
    <source>
        <dbReference type="ARBA" id="ARBA00009622"/>
    </source>
</evidence>
<dbReference type="PANTHER" id="PTHR45783">
    <property type="entry name" value="KINESIN LIGHT CHAIN"/>
    <property type="match status" value="1"/>
</dbReference>
<dbReference type="Pfam" id="PF13374">
    <property type="entry name" value="TPR_10"/>
    <property type="match status" value="1"/>
</dbReference>
<proteinExistence type="inferred from homology"/>
<feature type="region of interest" description="Disordered" evidence="11">
    <location>
        <begin position="797"/>
        <end position="816"/>
    </location>
</feature>
<keyword evidence="7" id="KW-0175">Coiled coil</keyword>
<accession>Q09D82</accession>
<dbReference type="Proteomes" id="UP000032702">
    <property type="component" value="Unassembled WGS sequence"/>
</dbReference>
<dbReference type="SUPFAM" id="SSF48452">
    <property type="entry name" value="TPR-like"/>
    <property type="match status" value="2"/>
</dbReference>
<evidence type="ECO:0000313" key="14">
    <source>
        <dbReference type="Proteomes" id="UP000032702"/>
    </source>
</evidence>
<dbReference type="SMART" id="SM00028">
    <property type="entry name" value="TPR"/>
    <property type="match status" value="10"/>
</dbReference>
<evidence type="ECO:0000313" key="13">
    <source>
        <dbReference type="EMBL" id="EAU69706.1"/>
    </source>
</evidence>
<dbReference type="GO" id="GO:0005737">
    <property type="term" value="C:cytoplasm"/>
    <property type="evidence" value="ECO:0007669"/>
    <property type="project" value="TreeGrafter"/>
</dbReference>
<comment type="caution">
    <text evidence="13">The sequence shown here is derived from an EMBL/GenBank/DDBJ whole genome shotgun (WGS) entry which is preliminary data.</text>
</comment>
<gene>
    <name evidence="13" type="ORF">STIAU_2987</name>
</gene>
<comment type="subcellular location">
    <subcellularLocation>
        <location evidence="1">Cytoplasm</location>
        <location evidence="1">Cytoskeleton</location>
    </subcellularLocation>
</comment>
<protein>
    <submittedName>
        <fullName evidence="13">Tetratricopeptide repeat family</fullName>
    </submittedName>
</protein>